<dbReference type="EMBL" id="JAGGLI010000038">
    <property type="protein sequence ID" value="MBP2028749.1"/>
    <property type="molecule type" value="Genomic_DNA"/>
</dbReference>
<name>A0ABS4KLU9_9FIRM</name>
<evidence type="ECO:0008006" key="4">
    <source>
        <dbReference type="Google" id="ProtNLM"/>
    </source>
</evidence>
<feature type="transmembrane region" description="Helical" evidence="1">
    <location>
        <begin position="83"/>
        <end position="104"/>
    </location>
</feature>
<keyword evidence="3" id="KW-1185">Reference proteome</keyword>
<gene>
    <name evidence="2" type="ORF">J2Z35_002579</name>
</gene>
<dbReference type="Proteomes" id="UP001314903">
    <property type="component" value="Unassembled WGS sequence"/>
</dbReference>
<evidence type="ECO:0000313" key="2">
    <source>
        <dbReference type="EMBL" id="MBP2028749.1"/>
    </source>
</evidence>
<proteinExistence type="predicted"/>
<keyword evidence="1" id="KW-1133">Transmembrane helix</keyword>
<protein>
    <recommendedName>
        <fullName evidence="4">Bacterial Pleckstrin homology domain-containing protein</fullName>
    </recommendedName>
</protein>
<evidence type="ECO:0000256" key="1">
    <source>
        <dbReference type="SAM" id="Phobius"/>
    </source>
</evidence>
<keyword evidence="1" id="KW-0472">Membrane</keyword>
<evidence type="ECO:0000313" key="3">
    <source>
        <dbReference type="Proteomes" id="UP001314903"/>
    </source>
</evidence>
<dbReference type="InterPro" id="IPR017259">
    <property type="entry name" value="UCP037672"/>
</dbReference>
<comment type="caution">
    <text evidence="2">The sequence shown here is derived from an EMBL/GenBank/DDBJ whole genome shotgun (WGS) entry which is preliminary data.</text>
</comment>
<feature type="transmembrane region" description="Helical" evidence="1">
    <location>
        <begin position="44"/>
        <end position="62"/>
    </location>
</feature>
<feature type="transmembrane region" description="Helical" evidence="1">
    <location>
        <begin position="20"/>
        <end position="38"/>
    </location>
</feature>
<reference evidence="2 3" key="1">
    <citation type="submission" date="2021-03" db="EMBL/GenBank/DDBJ databases">
        <title>Genomic Encyclopedia of Type Strains, Phase IV (KMG-IV): sequencing the most valuable type-strain genomes for metagenomic binning, comparative biology and taxonomic classification.</title>
        <authorList>
            <person name="Goeker M."/>
        </authorList>
    </citation>
    <scope>NUCLEOTIDE SEQUENCE [LARGE SCALE GENOMIC DNA]</scope>
    <source>
        <strain evidence="2 3">DSM 27512</strain>
    </source>
</reference>
<dbReference type="Pfam" id="PF12650">
    <property type="entry name" value="DUF3784"/>
    <property type="match status" value="1"/>
</dbReference>
<organism evidence="2 3">
    <name type="scientific">Acetoanaerobium pronyense</name>
    <dbReference type="NCBI Taxonomy" id="1482736"/>
    <lineage>
        <taxon>Bacteria</taxon>
        <taxon>Bacillati</taxon>
        <taxon>Bacillota</taxon>
        <taxon>Clostridia</taxon>
        <taxon>Peptostreptococcales</taxon>
        <taxon>Filifactoraceae</taxon>
        <taxon>Acetoanaerobium</taxon>
    </lineage>
</organism>
<accession>A0ABS4KLU9</accession>
<sequence>MSKAKKENVDTEGLGKLMGVFLYLNGALLLLYGILQLLGYRPNTGLLIGFIFLSTSYLLIKAQKYDRNLYDENGKLREGTYKSMALPIGIVIISFIGVAILMFFSSRPTNISILDEGLQIHGMYGSTYPWNNIENVRLIDELPYIEIRTNGSAIGPHLKGHFRTREMGSVILFVNRDKPPFIYLESSGRKIIFNLKTETETQKAYEEIKRKTQTIIMAKPHIIFQN</sequence>
<keyword evidence="1" id="KW-0812">Transmembrane</keyword>